<dbReference type="SUPFAM" id="SSF53098">
    <property type="entry name" value="Ribonuclease H-like"/>
    <property type="match status" value="1"/>
</dbReference>
<dbReference type="Pfam" id="PF00929">
    <property type="entry name" value="RNase_T"/>
    <property type="match status" value="1"/>
</dbReference>
<evidence type="ECO:0000313" key="2">
    <source>
        <dbReference type="EMBL" id="QDP45563.1"/>
    </source>
</evidence>
<dbReference type="GO" id="GO:0004527">
    <property type="term" value="F:exonuclease activity"/>
    <property type="evidence" value="ECO:0007669"/>
    <property type="project" value="UniProtKB-KW"/>
</dbReference>
<dbReference type="SMART" id="SM00479">
    <property type="entry name" value="EXOIII"/>
    <property type="match status" value="1"/>
</dbReference>
<dbReference type="Proteomes" id="UP000315280">
    <property type="component" value="Segment"/>
</dbReference>
<keyword evidence="2" id="KW-0540">Nuclease</keyword>
<evidence type="ECO:0000259" key="1">
    <source>
        <dbReference type="SMART" id="SM00479"/>
    </source>
</evidence>
<dbReference type="EMBL" id="MN062720">
    <property type="protein sequence ID" value="QDP45563.1"/>
    <property type="molecule type" value="Genomic_DNA"/>
</dbReference>
<dbReference type="InterPro" id="IPR012337">
    <property type="entry name" value="RNaseH-like_sf"/>
</dbReference>
<name>A0A516KV53_9CAUD</name>
<accession>A0A516KV53</accession>
<keyword evidence="2" id="KW-0378">Hydrolase</keyword>
<evidence type="ECO:0000313" key="3">
    <source>
        <dbReference type="Proteomes" id="UP000315280"/>
    </source>
</evidence>
<dbReference type="GO" id="GO:0003676">
    <property type="term" value="F:nucleic acid binding"/>
    <property type="evidence" value="ECO:0007669"/>
    <property type="project" value="InterPro"/>
</dbReference>
<gene>
    <name evidence="2" type="primary">79</name>
    <name evidence="2" type="ORF">SEA_FUZZBUSTER_79</name>
</gene>
<keyword evidence="3" id="KW-1185">Reference proteome</keyword>
<keyword evidence="2" id="KW-0269">Exonuclease</keyword>
<feature type="domain" description="Exonuclease" evidence="1">
    <location>
        <begin position="8"/>
        <end position="182"/>
    </location>
</feature>
<sequence>MTDEKPERWVPADCETTGLVARDHLLLEIQVFIVEPTAPYEKVEPDGFHAIIQHDPEEAYHRADEYVREMHEKTGLWWKLRYGTPLAQVDADLRAYLEEHLARRQGFLVGNSVRLDQNFIEHHLPLSHDWLHYRAIDVTSIAMWARHEHGIGWMPKEAKHTATDDIEETLAELRWIADRTQAAPPCQQCRWAQGFGAREPIGPHTCGLDTPRG</sequence>
<protein>
    <submittedName>
        <fullName evidence="2">Exonuclease</fullName>
    </submittedName>
</protein>
<organism evidence="2 3">
    <name type="scientific">Microbacterium phage FuzzBuster</name>
    <dbReference type="NCBI Taxonomy" id="2590935"/>
    <lineage>
        <taxon>Viruses</taxon>
        <taxon>Duplodnaviria</taxon>
        <taxon>Heunggongvirae</taxon>
        <taxon>Uroviricota</taxon>
        <taxon>Caudoviricetes</taxon>
        <taxon>Hodgkinviridae</taxon>
        <taxon>Fuzzbustervirus</taxon>
        <taxon>Fuzzbustervirus fuzzbuster</taxon>
    </lineage>
</organism>
<proteinExistence type="predicted"/>
<dbReference type="Gene3D" id="3.30.420.10">
    <property type="entry name" value="Ribonuclease H-like superfamily/Ribonuclease H"/>
    <property type="match status" value="1"/>
</dbReference>
<reference evidence="2 3" key="1">
    <citation type="submission" date="2019-06" db="EMBL/GenBank/DDBJ databases">
        <authorList>
            <person name="Austin C.R."/>
            <person name="Baumgardner C.A."/>
            <person name="Baysinger H.J."/>
            <person name="David A.M."/>
            <person name="Folse N.B."/>
            <person name="Gammon C.A."/>
            <person name="Garcia V.M."/>
            <person name="Gobble C.S."/>
            <person name="Herold B.N."/>
            <person name="Huamancondor M.S."/>
            <person name="Matheson G.R."/>
            <person name="Mondragon I."/>
            <person name="Nemes S.A."/>
            <person name="Neri L.M."/>
            <person name="Renaud V.D."/>
            <person name="Rigsbee E.A."/>
            <person name="Rockette B.M."/>
            <person name="Santiago M.R."/>
            <person name="Savage M.D."/>
            <person name="Simpson J.M."/>
            <person name="Slentz J.N."/>
            <person name="Spencer B.G."/>
            <person name="White D.J."/>
            <person name="Yarboro C.B."/>
            <person name="Anderson E.L."/>
            <person name="Wallen J.R."/>
            <person name="Gainey M.D."/>
            <person name="Garlena R.A."/>
            <person name="Russell D.A."/>
            <person name="Pope W.H."/>
            <person name="Jacobs-Sera D."/>
            <person name="Hatfull G.F."/>
        </authorList>
    </citation>
    <scope>NUCLEOTIDE SEQUENCE [LARGE SCALE GENOMIC DNA]</scope>
</reference>
<dbReference type="InterPro" id="IPR036397">
    <property type="entry name" value="RNaseH_sf"/>
</dbReference>
<dbReference type="InterPro" id="IPR013520">
    <property type="entry name" value="Ribonucl_H"/>
</dbReference>